<dbReference type="Gene3D" id="3.20.20.100">
    <property type="entry name" value="NADP-dependent oxidoreductase domain"/>
    <property type="match status" value="1"/>
</dbReference>
<evidence type="ECO:0000259" key="2">
    <source>
        <dbReference type="Pfam" id="PF00248"/>
    </source>
</evidence>
<sequence>MSPAKYPSRRLGANGPIVSAIGLGVLGMGLWYGKSNEDECFETLTYAADRGVTFWDTADVYGTSEAQLGKWFKTTGRRSEIFLATKFGAMNLESDTHRGSPCSKPSYIRRRLEASLKALQTEYIDLYYQHRIDPEVPIEVVMEVLGELVKEGKIKYIGLSNCSIGVLKRAKAVPEAGERLVACQMEYSPFELTIETSGFLSAARELGVAIVPYSPLGRGMITGQYKSLQDFAEDDIRRIMPRFSESNFSKNLELVNKFKTIGDKLNITPGQVALAWMITENPDFFPIPGTRSIERLEENAKAAEIALPSEIVKEIRETVEAADVQGGALPEAYVSFMTSDCIAMNEWKGESKFVVTS</sequence>
<dbReference type="PANTHER" id="PTHR43625">
    <property type="entry name" value="AFLATOXIN B1 ALDEHYDE REDUCTASE"/>
    <property type="match status" value="1"/>
</dbReference>
<dbReference type="Proteomes" id="UP001212997">
    <property type="component" value="Unassembled WGS sequence"/>
</dbReference>
<proteinExistence type="predicted"/>
<dbReference type="InterPro" id="IPR050791">
    <property type="entry name" value="Aldo-Keto_reductase"/>
</dbReference>
<evidence type="ECO:0000256" key="1">
    <source>
        <dbReference type="ARBA" id="ARBA00023002"/>
    </source>
</evidence>
<protein>
    <recommendedName>
        <fullName evidence="2">NADP-dependent oxidoreductase domain-containing protein</fullName>
    </recommendedName>
</protein>
<accession>A0AAD5V8M3</accession>
<comment type="caution">
    <text evidence="3">The sequence shown here is derived from an EMBL/GenBank/DDBJ whole genome shotgun (WGS) entry which is preliminary data.</text>
</comment>
<evidence type="ECO:0000313" key="4">
    <source>
        <dbReference type="Proteomes" id="UP001212997"/>
    </source>
</evidence>
<dbReference type="Pfam" id="PF00248">
    <property type="entry name" value="Aldo_ket_red"/>
    <property type="match status" value="1"/>
</dbReference>
<dbReference type="InterPro" id="IPR036812">
    <property type="entry name" value="NAD(P)_OxRdtase_dom_sf"/>
</dbReference>
<evidence type="ECO:0000313" key="3">
    <source>
        <dbReference type="EMBL" id="KAJ3489023.1"/>
    </source>
</evidence>
<keyword evidence="1" id="KW-0560">Oxidoreductase</keyword>
<dbReference type="SUPFAM" id="SSF51430">
    <property type="entry name" value="NAD(P)-linked oxidoreductase"/>
    <property type="match status" value="1"/>
</dbReference>
<dbReference type="PANTHER" id="PTHR43625:SF40">
    <property type="entry name" value="ALDO-KETO REDUCTASE YAKC [NADP(+)]"/>
    <property type="match status" value="1"/>
</dbReference>
<dbReference type="GO" id="GO:0016491">
    <property type="term" value="F:oxidoreductase activity"/>
    <property type="evidence" value="ECO:0007669"/>
    <property type="project" value="UniProtKB-KW"/>
</dbReference>
<dbReference type="GO" id="GO:0005737">
    <property type="term" value="C:cytoplasm"/>
    <property type="evidence" value="ECO:0007669"/>
    <property type="project" value="TreeGrafter"/>
</dbReference>
<gene>
    <name evidence="3" type="ORF">NLI96_g2415</name>
</gene>
<dbReference type="AlphaFoldDB" id="A0AAD5V8M3"/>
<organism evidence="3 4">
    <name type="scientific">Meripilus lineatus</name>
    <dbReference type="NCBI Taxonomy" id="2056292"/>
    <lineage>
        <taxon>Eukaryota</taxon>
        <taxon>Fungi</taxon>
        <taxon>Dikarya</taxon>
        <taxon>Basidiomycota</taxon>
        <taxon>Agaricomycotina</taxon>
        <taxon>Agaricomycetes</taxon>
        <taxon>Polyporales</taxon>
        <taxon>Meripilaceae</taxon>
        <taxon>Meripilus</taxon>
    </lineage>
</organism>
<dbReference type="EMBL" id="JANAWD010000054">
    <property type="protein sequence ID" value="KAJ3489023.1"/>
    <property type="molecule type" value="Genomic_DNA"/>
</dbReference>
<reference evidence="3" key="1">
    <citation type="submission" date="2022-07" db="EMBL/GenBank/DDBJ databases">
        <title>Genome Sequence of Physisporinus lineatus.</title>
        <authorList>
            <person name="Buettner E."/>
        </authorList>
    </citation>
    <scope>NUCLEOTIDE SEQUENCE</scope>
    <source>
        <strain evidence="3">VT162</strain>
    </source>
</reference>
<feature type="domain" description="NADP-dependent oxidoreductase" evidence="2">
    <location>
        <begin position="21"/>
        <end position="318"/>
    </location>
</feature>
<keyword evidence="4" id="KW-1185">Reference proteome</keyword>
<name>A0AAD5V8M3_9APHY</name>
<dbReference type="InterPro" id="IPR023210">
    <property type="entry name" value="NADP_OxRdtase_dom"/>
</dbReference>